<dbReference type="AlphaFoldDB" id="A0A7X4H1C9"/>
<proteinExistence type="predicted"/>
<evidence type="ECO:0000313" key="2">
    <source>
        <dbReference type="Proteomes" id="UP000469734"/>
    </source>
</evidence>
<dbReference type="RefSeq" id="WP_161050396.1">
    <property type="nucleotide sequence ID" value="NZ_WWCR01000012.1"/>
</dbReference>
<protein>
    <submittedName>
        <fullName evidence="1">Uncharacterized protein</fullName>
    </submittedName>
</protein>
<comment type="caution">
    <text evidence="1">The sequence shown here is derived from an EMBL/GenBank/DDBJ whole genome shotgun (WGS) entry which is preliminary data.</text>
</comment>
<evidence type="ECO:0000313" key="1">
    <source>
        <dbReference type="EMBL" id="MYM73115.1"/>
    </source>
</evidence>
<accession>A0A7X4H1C9</accession>
<dbReference type="EMBL" id="WWCR01000012">
    <property type="protein sequence ID" value="MYM73115.1"/>
    <property type="molecule type" value="Genomic_DNA"/>
</dbReference>
<dbReference type="Proteomes" id="UP000469734">
    <property type="component" value="Unassembled WGS sequence"/>
</dbReference>
<reference evidence="1 2" key="1">
    <citation type="submission" date="2019-12" db="EMBL/GenBank/DDBJ databases">
        <title>Novel species isolated from a subtropical stream in China.</title>
        <authorList>
            <person name="Lu H."/>
        </authorList>
    </citation>
    <scope>NUCLEOTIDE SEQUENCE [LARGE SCALE GENOMIC DNA]</scope>
    <source>
        <strain evidence="1 2">FT134W</strain>
    </source>
</reference>
<organism evidence="1 2">
    <name type="scientific">Duganella margarita</name>
    <dbReference type="NCBI Taxonomy" id="2692170"/>
    <lineage>
        <taxon>Bacteria</taxon>
        <taxon>Pseudomonadati</taxon>
        <taxon>Pseudomonadota</taxon>
        <taxon>Betaproteobacteria</taxon>
        <taxon>Burkholderiales</taxon>
        <taxon>Oxalobacteraceae</taxon>
        <taxon>Telluria group</taxon>
        <taxon>Duganella</taxon>
    </lineage>
</organism>
<gene>
    <name evidence="1" type="ORF">GTP56_13040</name>
</gene>
<sequence length="196" mass="22241">MTASIDEFLRQHRATGSEKADGYSPDAFAKLTDQEREIVFTRLANELPWSAQWMFLVDAVRAAALLKAEEQAMRGDPYGDVFMIQENLVTHTGDLLYQKHMIEDYPNYIEKKRPLVVDAVHRTPTNADTIRFFKRVILVEANSSAVVRASRHLLDSLGLPRATEPDKKHYDALLSNLRSDDSQLKQQTLVQIGVVT</sequence>
<name>A0A7X4H1C9_9BURK</name>